<dbReference type="PROSITE" id="PS50172">
    <property type="entry name" value="BRCT"/>
    <property type="match status" value="1"/>
</dbReference>
<evidence type="ECO:0000256" key="2">
    <source>
        <dbReference type="ARBA" id="ARBA00004574"/>
    </source>
</evidence>
<evidence type="ECO:0000256" key="13">
    <source>
        <dbReference type="SAM" id="MobiDB-lite"/>
    </source>
</evidence>
<feature type="region of interest" description="Disordered" evidence="13">
    <location>
        <begin position="735"/>
        <end position="763"/>
    </location>
</feature>
<proteinExistence type="inferred from homology"/>
<evidence type="ECO:0000313" key="17">
    <source>
        <dbReference type="Proteomes" id="UP001066276"/>
    </source>
</evidence>
<feature type="region of interest" description="Disordered" evidence="13">
    <location>
        <begin position="638"/>
        <end position="657"/>
    </location>
</feature>
<feature type="compositionally biased region" description="Basic and acidic residues" evidence="13">
    <location>
        <begin position="559"/>
        <end position="572"/>
    </location>
</feature>
<reference evidence="16" key="1">
    <citation type="journal article" date="2022" name="bioRxiv">
        <title>Sequencing and chromosome-scale assembly of the giantPleurodeles waltlgenome.</title>
        <authorList>
            <person name="Brown T."/>
            <person name="Elewa A."/>
            <person name="Iarovenko S."/>
            <person name="Subramanian E."/>
            <person name="Araus A.J."/>
            <person name="Petzold A."/>
            <person name="Susuki M."/>
            <person name="Suzuki K.-i.T."/>
            <person name="Hayashi T."/>
            <person name="Toyoda A."/>
            <person name="Oliveira C."/>
            <person name="Osipova E."/>
            <person name="Leigh N.D."/>
            <person name="Simon A."/>
            <person name="Yun M.H."/>
        </authorList>
    </citation>
    <scope>NUCLEOTIDE SEQUENCE</scope>
    <source>
        <strain evidence="16">20211129_DDA</strain>
        <tissue evidence="16">Liver</tissue>
    </source>
</reference>
<dbReference type="SUPFAM" id="SSF52113">
    <property type="entry name" value="BRCT domain"/>
    <property type="match status" value="1"/>
</dbReference>
<dbReference type="FunFam" id="3.40.50.10190:FF:000024">
    <property type="entry name" value="Nibrin"/>
    <property type="match status" value="1"/>
</dbReference>
<feature type="domain" description="FHA" evidence="14">
    <location>
        <begin position="15"/>
        <end position="74"/>
    </location>
</feature>
<dbReference type="Gene3D" id="3.40.50.10980">
    <property type="entry name" value="Nibrin, BRCT2 domain"/>
    <property type="match status" value="1"/>
</dbReference>
<evidence type="ECO:0000256" key="8">
    <source>
        <dbReference type="ARBA" id="ARBA00023242"/>
    </source>
</evidence>
<comment type="function">
    <text evidence="12">Component of the MRN complex, which plays a central role in double-strand break (DSB) repair, DNA recombination, maintenance of telomere integrity and meiosis. The MRN complex is involved in the repair of DNA double-strand breaks (DSBs) via homologous recombination (HR), an error-free mechanism which primarily occurs during S and G2 phases. The complex (1) mediates the end resection of damaged DNA, which generates proper single-stranded DNA, a key initial steps in HR, and is (2) required for the recruitment of other repair factors and efficient activation of ATM and ATR upon DNA damage. The MRN complex possesses single-strand endonuclease activity and double-strand-specific 3'-5' exonuclease activity, which are provided by MRE11, to initiate end resection, which is required for single-strand invasion and recombination. Within the MRN complex, nbn acts as a protein-protein adapter, which specifically recognizes and binds phosphorylated proteins, promoting their recruitment to DNA damage sites. Recruits mre11 and rad50 components of the MRN complex to DSBs in response to DNA damage. Promotes the recruitment of PI3/PI4-kinase family members atm, atr, and probably DNA-PKcs to the DNA damage sites, activating their functions. Mediates the recruitment of phosphorylated rbbp8/CtIP to DSBs, leading to cooperation between the MRN complex and rbbp8/CtIP to initiate end resection.</text>
</comment>
<dbReference type="GO" id="GO:0030870">
    <property type="term" value="C:Mre11 complex"/>
    <property type="evidence" value="ECO:0007669"/>
    <property type="project" value="InterPro"/>
</dbReference>
<dbReference type="GO" id="GO:0000723">
    <property type="term" value="P:telomere maintenance"/>
    <property type="evidence" value="ECO:0007669"/>
    <property type="project" value="InterPro"/>
</dbReference>
<dbReference type="InterPro" id="IPR008984">
    <property type="entry name" value="SMAD_FHA_dom_sf"/>
</dbReference>
<feature type="domain" description="BRCT" evidence="15">
    <location>
        <begin position="115"/>
        <end position="173"/>
    </location>
</feature>
<name>A0AAV7UV76_PLEWA</name>
<dbReference type="Pfam" id="PF00498">
    <property type="entry name" value="FHA"/>
    <property type="match status" value="1"/>
</dbReference>
<feature type="region of interest" description="Disordered" evidence="13">
    <location>
        <begin position="464"/>
        <end position="484"/>
    </location>
</feature>
<dbReference type="Gene3D" id="2.60.200.20">
    <property type="match status" value="1"/>
</dbReference>
<dbReference type="InterPro" id="IPR016592">
    <property type="entry name" value="Nibrin_met"/>
</dbReference>
<keyword evidence="6 12" id="KW-0779">Telomere</keyword>
<dbReference type="InterPro" id="IPR000253">
    <property type="entry name" value="FHA_dom"/>
</dbReference>
<evidence type="ECO:0000256" key="12">
    <source>
        <dbReference type="PIRNR" id="PIRNR011869"/>
    </source>
</evidence>
<evidence type="ECO:0000256" key="5">
    <source>
        <dbReference type="ARBA" id="ARBA00022763"/>
    </source>
</evidence>
<keyword evidence="10 12" id="KW-0131">Cell cycle</keyword>
<dbReference type="InterPro" id="IPR040227">
    <property type="entry name" value="Nibrin-rel"/>
</dbReference>
<keyword evidence="8 12" id="KW-0539">Nucleus</keyword>
<dbReference type="SMART" id="SM01348">
    <property type="entry name" value="Nbs1_C"/>
    <property type="match status" value="1"/>
</dbReference>
<dbReference type="GO" id="GO:0016605">
    <property type="term" value="C:PML body"/>
    <property type="evidence" value="ECO:0007669"/>
    <property type="project" value="UniProtKB-SubCell"/>
</dbReference>
<evidence type="ECO:0000256" key="9">
    <source>
        <dbReference type="ARBA" id="ARBA00023254"/>
    </source>
</evidence>
<evidence type="ECO:0000256" key="1">
    <source>
        <dbReference type="ARBA" id="ARBA00004322"/>
    </source>
</evidence>
<keyword evidence="5 12" id="KW-0227">DNA damage</keyword>
<dbReference type="CDD" id="cd22667">
    <property type="entry name" value="FHA_NBN"/>
    <property type="match status" value="1"/>
</dbReference>
<keyword evidence="7 12" id="KW-0234">DNA repair</keyword>
<dbReference type="GO" id="GO:0000724">
    <property type="term" value="P:double-strand break repair via homologous recombination"/>
    <property type="evidence" value="ECO:0007669"/>
    <property type="project" value="TreeGrafter"/>
</dbReference>
<dbReference type="FunFam" id="2.60.200.20:FF:000017">
    <property type="entry name" value="Nibrin"/>
    <property type="match status" value="1"/>
</dbReference>
<dbReference type="GO" id="GO:0051321">
    <property type="term" value="P:meiotic cell cycle"/>
    <property type="evidence" value="ECO:0007669"/>
    <property type="project" value="UniProtKB-KW"/>
</dbReference>
<dbReference type="InterPro" id="IPR013908">
    <property type="entry name" value="Nibrin_C"/>
</dbReference>
<comment type="subcellular location">
    <subcellularLocation>
        <location evidence="2">Chromosome</location>
        <location evidence="2">Telomere</location>
    </subcellularLocation>
    <subcellularLocation>
        <location evidence="1">Nucleus</location>
        <location evidence="1">PML body</location>
    </subcellularLocation>
</comment>
<dbReference type="SMART" id="SM00240">
    <property type="entry name" value="FHA"/>
    <property type="match status" value="1"/>
</dbReference>
<keyword evidence="9 12" id="KW-0469">Meiosis</keyword>
<comment type="similarity">
    <text evidence="11">Belongs to the Nibrin family.</text>
</comment>
<dbReference type="PROSITE" id="PS50006">
    <property type="entry name" value="FHA_DOMAIN"/>
    <property type="match status" value="1"/>
</dbReference>
<accession>A0AAV7UV76</accession>
<feature type="compositionally biased region" description="Polar residues" evidence="13">
    <location>
        <begin position="504"/>
        <end position="525"/>
    </location>
</feature>
<dbReference type="SUPFAM" id="SSF49879">
    <property type="entry name" value="SMAD/FHA domain"/>
    <property type="match status" value="1"/>
</dbReference>
<dbReference type="PANTHER" id="PTHR12162">
    <property type="entry name" value="NIBRIN-RELATED"/>
    <property type="match status" value="1"/>
</dbReference>
<dbReference type="EMBL" id="JANPWB010000004">
    <property type="protein sequence ID" value="KAJ1192964.1"/>
    <property type="molecule type" value="Genomic_DNA"/>
</dbReference>
<dbReference type="GO" id="GO:0003684">
    <property type="term" value="F:damaged DNA binding"/>
    <property type="evidence" value="ECO:0007669"/>
    <property type="project" value="TreeGrafter"/>
</dbReference>
<keyword evidence="17" id="KW-1185">Reference proteome</keyword>
<evidence type="ECO:0000259" key="14">
    <source>
        <dbReference type="PROSITE" id="PS50006"/>
    </source>
</evidence>
<feature type="region of interest" description="Disordered" evidence="13">
    <location>
        <begin position="391"/>
        <end position="451"/>
    </location>
</feature>
<evidence type="ECO:0000256" key="6">
    <source>
        <dbReference type="ARBA" id="ARBA00022895"/>
    </source>
</evidence>
<feature type="compositionally biased region" description="Basic and acidic residues" evidence="13">
    <location>
        <begin position="735"/>
        <end position="752"/>
    </location>
</feature>
<dbReference type="Proteomes" id="UP001066276">
    <property type="component" value="Chromosome 2_2"/>
</dbReference>
<dbReference type="GO" id="GO:0000781">
    <property type="term" value="C:chromosome, telomeric region"/>
    <property type="evidence" value="ECO:0007669"/>
    <property type="project" value="UniProtKB-SubCell"/>
</dbReference>
<feature type="compositionally biased region" description="Basic and acidic residues" evidence="13">
    <location>
        <begin position="527"/>
        <end position="542"/>
    </location>
</feature>
<dbReference type="Pfam" id="PF08599">
    <property type="entry name" value="Nbs1_C"/>
    <property type="match status" value="1"/>
</dbReference>
<dbReference type="AlphaFoldDB" id="A0AAV7UV76"/>
<comment type="subunit">
    <text evidence="12">Component of the MRN complex.</text>
</comment>
<keyword evidence="4" id="KW-0158">Chromosome</keyword>
<dbReference type="InterPro" id="IPR043014">
    <property type="entry name" value="Nibrin_BRCT2_sf"/>
</dbReference>
<protein>
    <recommendedName>
        <fullName evidence="3 12">Nibrin</fullName>
    </recommendedName>
</protein>
<dbReference type="PANTHER" id="PTHR12162:SF0">
    <property type="entry name" value="NIBRIN"/>
    <property type="match status" value="1"/>
</dbReference>
<gene>
    <name evidence="16" type="ORF">NDU88_002270</name>
</gene>
<dbReference type="Gene3D" id="3.40.50.10190">
    <property type="entry name" value="BRCT domain"/>
    <property type="match status" value="1"/>
</dbReference>
<evidence type="ECO:0000256" key="3">
    <source>
        <dbReference type="ARBA" id="ARBA00020013"/>
    </source>
</evidence>
<feature type="compositionally biased region" description="Basic and acidic residues" evidence="13">
    <location>
        <begin position="417"/>
        <end position="427"/>
    </location>
</feature>
<dbReference type="GO" id="GO:0007095">
    <property type="term" value="P:mitotic G2 DNA damage checkpoint signaling"/>
    <property type="evidence" value="ECO:0007669"/>
    <property type="project" value="InterPro"/>
</dbReference>
<feature type="region of interest" description="Disordered" evidence="13">
    <location>
        <begin position="504"/>
        <end position="598"/>
    </location>
</feature>
<evidence type="ECO:0000259" key="15">
    <source>
        <dbReference type="PROSITE" id="PS50172"/>
    </source>
</evidence>
<dbReference type="CDD" id="cd17741">
    <property type="entry name" value="BRCT_nibrin"/>
    <property type="match status" value="1"/>
</dbReference>
<dbReference type="InterPro" id="IPR001357">
    <property type="entry name" value="BRCT_dom"/>
</dbReference>
<sequence>MSKGETHHFLIGVDYVVGRKNCAILIQDDQSVSRAHATFTVSHPQSNLSRHTALPELTINDSSKYGTFVNDEKLQNNLPKVLKSGDQVTCGVFHSKFRVEYEPLITCSSCLDGPEKSALNQALLQLGGHVVNNWTEECTHLVMNSVKVTIKTICALICMRPIVKPDYFSELIKAIKTKQSLPEPESFYPPVDEPSINSDNFDLSGRQERRNIFSGKTFLFLNAKQHKKLSPAVSLGGGEAKLLHQGSKDISLLDIPGTCVIDAGYASSQLLVCEPTKEWCDSITAALQRKGLRTIPESEIGLAVIFMSTVTYCNAASHPTEESTSLAKATISGPTLSQSMAVDETIMPAPTFNTTAYVANTEPQDQDTWMEVSGVQEVKETPRIDRRKKLNVQDMPSVKESPSAAGLDKTTATSLNKESRTVAEQKSQHLLPSSAPKLGKNKGKASQQQSDLMKNYFKVAAKKRERADDVEQEMSATKAAKTAEKSWNFSEDDLLITTPLMSKNVPEQSQNKGFATNGKSSSQPAEMSERAGHRIGQQREDEPSALERTSKIAPQKKRKEPEDLAKDSEEFGKCLTPEYSTEMGDQIQNSGMDSRKKRRLDSVDTRIKEEDITILADNCELQSLPNLKRESEMKMELSESLRKPTNNTEKLEEDSDTLPSRLLRTEFKSLVVSNPTKRSYLKERTGNEMLINYKKFKKVSYPGANGFPNIIGGSDLIAHNTKKNSELELWLREEMEEQTQHAREESLADDLFRYNPKSNKKRR</sequence>
<dbReference type="InterPro" id="IPR036420">
    <property type="entry name" value="BRCT_dom_sf"/>
</dbReference>
<dbReference type="FunFam" id="3.40.50.10980:FF:000001">
    <property type="entry name" value="Nibrin"/>
    <property type="match status" value="1"/>
</dbReference>
<dbReference type="Pfam" id="PF16770">
    <property type="entry name" value="RTT107_BRCT_5"/>
    <property type="match status" value="1"/>
</dbReference>
<evidence type="ECO:0000313" key="16">
    <source>
        <dbReference type="EMBL" id="KAJ1192964.1"/>
    </source>
</evidence>
<dbReference type="InterPro" id="IPR032429">
    <property type="entry name" value="Nibrin_BRCT2"/>
</dbReference>
<comment type="caution">
    <text evidence="16">The sequence shown here is derived from an EMBL/GenBank/DDBJ whole genome shotgun (WGS) entry which is preliminary data.</text>
</comment>
<dbReference type="Pfam" id="PF16508">
    <property type="entry name" value="NIBRIN_BRCT_II"/>
    <property type="match status" value="1"/>
</dbReference>
<dbReference type="PIRSF" id="PIRSF011869">
    <property type="entry name" value="Nibrin_animal"/>
    <property type="match status" value="1"/>
</dbReference>
<evidence type="ECO:0000256" key="4">
    <source>
        <dbReference type="ARBA" id="ARBA00022454"/>
    </source>
</evidence>
<evidence type="ECO:0000256" key="10">
    <source>
        <dbReference type="ARBA" id="ARBA00023306"/>
    </source>
</evidence>
<organism evidence="16 17">
    <name type="scientific">Pleurodeles waltl</name>
    <name type="common">Iberian ribbed newt</name>
    <dbReference type="NCBI Taxonomy" id="8319"/>
    <lineage>
        <taxon>Eukaryota</taxon>
        <taxon>Metazoa</taxon>
        <taxon>Chordata</taxon>
        <taxon>Craniata</taxon>
        <taxon>Vertebrata</taxon>
        <taxon>Euteleostomi</taxon>
        <taxon>Amphibia</taxon>
        <taxon>Batrachia</taxon>
        <taxon>Caudata</taxon>
        <taxon>Salamandroidea</taxon>
        <taxon>Salamandridae</taxon>
        <taxon>Pleurodelinae</taxon>
        <taxon>Pleurodeles</taxon>
    </lineage>
</organism>
<evidence type="ECO:0000256" key="7">
    <source>
        <dbReference type="ARBA" id="ARBA00023204"/>
    </source>
</evidence>
<evidence type="ECO:0000256" key="11">
    <source>
        <dbReference type="ARBA" id="ARBA00044757"/>
    </source>
</evidence>